<comment type="subcellular location">
    <subcellularLocation>
        <location evidence="1">Cell membrane</location>
        <topology evidence="1">Multi-pass membrane protein</topology>
    </subcellularLocation>
</comment>
<feature type="transmembrane region" description="Helical" evidence="8">
    <location>
        <begin position="316"/>
        <end position="335"/>
    </location>
</feature>
<accession>A0ABY5ANL2</accession>
<feature type="transmembrane region" description="Helical" evidence="8">
    <location>
        <begin position="138"/>
        <end position="156"/>
    </location>
</feature>
<evidence type="ECO:0000256" key="7">
    <source>
        <dbReference type="ARBA" id="ARBA00023136"/>
    </source>
</evidence>
<organism evidence="9 10">
    <name type="scientific">Phormidium yuhuli AB48</name>
    <dbReference type="NCBI Taxonomy" id="2940671"/>
    <lineage>
        <taxon>Bacteria</taxon>
        <taxon>Bacillati</taxon>
        <taxon>Cyanobacteriota</taxon>
        <taxon>Cyanophyceae</taxon>
        <taxon>Oscillatoriophycideae</taxon>
        <taxon>Oscillatoriales</taxon>
        <taxon>Oscillatoriaceae</taxon>
        <taxon>Phormidium</taxon>
        <taxon>Phormidium yuhuli</taxon>
    </lineage>
</organism>
<name>A0ABY5ANL2_9CYAN</name>
<evidence type="ECO:0000256" key="6">
    <source>
        <dbReference type="ARBA" id="ARBA00022989"/>
    </source>
</evidence>
<reference evidence="9" key="1">
    <citation type="submission" date="2022-06" db="EMBL/GenBank/DDBJ databases">
        <title>Genome sequence of Phormidium yuhuli AB48 isolated from an industrial photobioreactor environment.</title>
        <authorList>
            <person name="Qiu Y."/>
            <person name="Noonan A.J.C."/>
            <person name="Dofher K."/>
            <person name="Koch M."/>
            <person name="Kieft B."/>
            <person name="Lin X."/>
            <person name="Ziels R.M."/>
            <person name="Hallam S.J."/>
        </authorList>
    </citation>
    <scope>NUCLEOTIDE SEQUENCE</scope>
    <source>
        <strain evidence="9">AB48</strain>
    </source>
</reference>
<evidence type="ECO:0000256" key="8">
    <source>
        <dbReference type="SAM" id="Phobius"/>
    </source>
</evidence>
<keyword evidence="2" id="KW-1003">Cell membrane</keyword>
<protein>
    <submittedName>
        <fullName evidence="9">Glycosyltransferase family 39 protein</fullName>
        <ecNumber evidence="9">2.4.-.-</ecNumber>
    </submittedName>
</protein>
<evidence type="ECO:0000313" key="9">
    <source>
        <dbReference type="EMBL" id="USR90590.1"/>
    </source>
</evidence>
<feature type="transmembrane region" description="Helical" evidence="8">
    <location>
        <begin position="388"/>
        <end position="405"/>
    </location>
</feature>
<evidence type="ECO:0000256" key="5">
    <source>
        <dbReference type="ARBA" id="ARBA00022692"/>
    </source>
</evidence>
<keyword evidence="10" id="KW-1185">Reference proteome</keyword>
<dbReference type="RefSeq" id="WP_252662616.1">
    <property type="nucleotide sequence ID" value="NZ_CP098611.1"/>
</dbReference>
<keyword evidence="3 9" id="KW-0328">Glycosyltransferase</keyword>
<dbReference type="EMBL" id="CP098611">
    <property type="protein sequence ID" value="USR90590.1"/>
    <property type="molecule type" value="Genomic_DNA"/>
</dbReference>
<evidence type="ECO:0000256" key="4">
    <source>
        <dbReference type="ARBA" id="ARBA00022679"/>
    </source>
</evidence>
<dbReference type="PANTHER" id="PTHR33908:SF11">
    <property type="entry name" value="MEMBRANE PROTEIN"/>
    <property type="match status" value="1"/>
</dbReference>
<dbReference type="GO" id="GO:0016757">
    <property type="term" value="F:glycosyltransferase activity"/>
    <property type="evidence" value="ECO:0007669"/>
    <property type="project" value="UniProtKB-KW"/>
</dbReference>
<dbReference type="InterPro" id="IPR050297">
    <property type="entry name" value="LipidA_mod_glycosyltrf_83"/>
</dbReference>
<proteinExistence type="predicted"/>
<evidence type="ECO:0000256" key="1">
    <source>
        <dbReference type="ARBA" id="ARBA00004651"/>
    </source>
</evidence>
<feature type="transmembrane region" description="Helical" evidence="8">
    <location>
        <begin position="162"/>
        <end position="184"/>
    </location>
</feature>
<evidence type="ECO:0000256" key="3">
    <source>
        <dbReference type="ARBA" id="ARBA00022676"/>
    </source>
</evidence>
<dbReference type="EC" id="2.4.-.-" evidence="9"/>
<gene>
    <name evidence="9" type="ORF">NEA10_17420</name>
</gene>
<keyword evidence="5 8" id="KW-0812">Transmembrane</keyword>
<evidence type="ECO:0000313" key="10">
    <source>
        <dbReference type="Proteomes" id="UP001056708"/>
    </source>
</evidence>
<evidence type="ECO:0000256" key="2">
    <source>
        <dbReference type="ARBA" id="ARBA00022475"/>
    </source>
</evidence>
<keyword evidence="6 8" id="KW-1133">Transmembrane helix</keyword>
<feature type="transmembrane region" description="Helical" evidence="8">
    <location>
        <begin position="355"/>
        <end position="376"/>
    </location>
</feature>
<dbReference type="Proteomes" id="UP001056708">
    <property type="component" value="Chromosome"/>
</dbReference>
<sequence>MKPVRVNPQLLLLLLGGTLIRLLTLGDKALWLDEVLTAIFSLGREMADIPQGHFFPLSDLPTSLSLNPEASCRDIATTLARESTHPPLFFCWLQQWLRLLAPLDLSLADQLRSLPALLGVALIAAMYWLNRLALSPQIGLLTAGLVALSPFAVYLSQEARHYTLPLVLISLSLGALLSGLRCRLGDRPPPMGTRPLWVICHTIGLYSHYFMAIAYLAQIATYLTLHLGWTRLNGNPASKPTPQRFSPPAIADSLAAILPGLLFLPWLSQLSQHLQRSETRWFQPFEPSWTDNLAPIGQTLASWVVMWVTLPIEQQPWAIAIPSGLLMLGITAWLASMTWRGAQRLWSETSGRLPLLVFLLVTLWTLLGFAIIVYGLGKDITVAPRYHFVYYPSLCALVAAALSRHDSPNGSPLVLVIGCISSLVVVSGWAFEKPYHPRQIAQQLVRSPSIPLEVVVGYKNSQEIALGLSFALELPPSTHMAFLTRQQGYDPTWQHLAQLPHSASVPEWDLWVIAPGLREAEYPPQLLRDGLGCDRIPEDYYRLGIPYQRYHCQRPAV</sequence>
<keyword evidence="7 8" id="KW-0472">Membrane</keyword>
<keyword evidence="4 9" id="KW-0808">Transferase</keyword>
<feature type="transmembrane region" description="Helical" evidence="8">
    <location>
        <begin position="411"/>
        <end position="431"/>
    </location>
</feature>
<feature type="transmembrane region" description="Helical" evidence="8">
    <location>
        <begin position="196"/>
        <end position="225"/>
    </location>
</feature>
<dbReference type="PANTHER" id="PTHR33908">
    <property type="entry name" value="MANNOSYLTRANSFERASE YKCB-RELATED"/>
    <property type="match status" value="1"/>
</dbReference>